<evidence type="ECO:0000256" key="9">
    <source>
        <dbReference type="SAM" id="MobiDB-lite"/>
    </source>
</evidence>
<evidence type="ECO:0000256" key="4">
    <source>
        <dbReference type="ARBA" id="ARBA00022737"/>
    </source>
</evidence>
<reference evidence="11" key="1">
    <citation type="journal article" date="2020" name="Stud. Mycol.">
        <title>101 Dothideomycetes genomes: a test case for predicting lifestyles and emergence of pathogens.</title>
        <authorList>
            <person name="Haridas S."/>
            <person name="Albert R."/>
            <person name="Binder M."/>
            <person name="Bloem J."/>
            <person name="Labutti K."/>
            <person name="Salamov A."/>
            <person name="Andreopoulos B."/>
            <person name="Baker S."/>
            <person name="Barry K."/>
            <person name="Bills G."/>
            <person name="Bluhm B."/>
            <person name="Cannon C."/>
            <person name="Castanera R."/>
            <person name="Culley D."/>
            <person name="Daum C."/>
            <person name="Ezra D."/>
            <person name="Gonzalez J."/>
            <person name="Henrissat B."/>
            <person name="Kuo A."/>
            <person name="Liang C."/>
            <person name="Lipzen A."/>
            <person name="Lutzoni F."/>
            <person name="Magnuson J."/>
            <person name="Mondo S."/>
            <person name="Nolan M."/>
            <person name="Ohm R."/>
            <person name="Pangilinan J."/>
            <person name="Park H.-J."/>
            <person name="Ramirez L."/>
            <person name="Alfaro M."/>
            <person name="Sun H."/>
            <person name="Tritt A."/>
            <person name="Yoshinaga Y."/>
            <person name="Zwiers L.-H."/>
            <person name="Turgeon B."/>
            <person name="Goodwin S."/>
            <person name="Spatafora J."/>
            <person name="Crous P."/>
            <person name="Grigoriev I."/>
        </authorList>
    </citation>
    <scope>NUCLEOTIDE SEQUENCE</scope>
    <source>
        <strain evidence="11">CBS 269.34</strain>
    </source>
</reference>
<keyword evidence="8" id="KW-0175">Coiled coil</keyword>
<feature type="region of interest" description="Disordered" evidence="9">
    <location>
        <begin position="14"/>
        <end position="35"/>
    </location>
</feature>
<proteinExistence type="predicted"/>
<feature type="domain" description="RING-type" evidence="10">
    <location>
        <begin position="280"/>
        <end position="495"/>
    </location>
</feature>
<dbReference type="GO" id="GO:0016740">
    <property type="term" value="F:transferase activity"/>
    <property type="evidence" value="ECO:0007669"/>
    <property type="project" value="UniProtKB-KW"/>
</dbReference>
<keyword evidence="3" id="KW-0479">Metal-binding</keyword>
<dbReference type="EMBL" id="MU004188">
    <property type="protein sequence ID" value="KAF2496158.1"/>
    <property type="molecule type" value="Genomic_DNA"/>
</dbReference>
<accession>A0A6A6QUH0</accession>
<protein>
    <recommendedName>
        <fullName evidence="10">RING-type domain-containing protein</fullName>
    </recommendedName>
</protein>
<keyword evidence="6" id="KW-0833">Ubl conjugation pathway</keyword>
<dbReference type="CDD" id="cd20353">
    <property type="entry name" value="Rcat_RBR_RNF216"/>
    <property type="match status" value="1"/>
</dbReference>
<dbReference type="Gene3D" id="1.20.120.1750">
    <property type="match status" value="1"/>
</dbReference>
<evidence type="ECO:0000256" key="7">
    <source>
        <dbReference type="ARBA" id="ARBA00022833"/>
    </source>
</evidence>
<dbReference type="PROSITE" id="PS51873">
    <property type="entry name" value="TRIAD"/>
    <property type="match status" value="1"/>
</dbReference>
<evidence type="ECO:0000256" key="6">
    <source>
        <dbReference type="ARBA" id="ARBA00022786"/>
    </source>
</evidence>
<dbReference type="PANTHER" id="PTHR22770">
    <property type="entry name" value="UBIQUITIN CONJUGATING ENZYME 7 INTERACTING PROTEIN-RELATED"/>
    <property type="match status" value="1"/>
</dbReference>
<keyword evidence="12" id="KW-1185">Reference proteome</keyword>
<dbReference type="InterPro" id="IPR047546">
    <property type="entry name" value="Rcat_RBR_RNF216"/>
</dbReference>
<evidence type="ECO:0000256" key="1">
    <source>
        <dbReference type="ARBA" id="ARBA00004906"/>
    </source>
</evidence>
<dbReference type="OrthoDB" id="10009520at2759"/>
<feature type="region of interest" description="Disordered" evidence="9">
    <location>
        <begin position="127"/>
        <end position="146"/>
    </location>
</feature>
<dbReference type="GO" id="GO:0008270">
    <property type="term" value="F:zinc ion binding"/>
    <property type="evidence" value="ECO:0007669"/>
    <property type="project" value="UniProtKB-KW"/>
</dbReference>
<keyword evidence="2" id="KW-0808">Transferase</keyword>
<dbReference type="InterPro" id="IPR051628">
    <property type="entry name" value="LUBAC_E3_Ligases"/>
</dbReference>
<dbReference type="InterPro" id="IPR047545">
    <property type="entry name" value="BRcat_RBR_RNF216"/>
</dbReference>
<dbReference type="Pfam" id="PF26200">
    <property type="entry name" value="Rcat_RNF216"/>
    <property type="match status" value="1"/>
</dbReference>
<feature type="compositionally biased region" description="Acidic residues" evidence="9">
    <location>
        <begin position="17"/>
        <end position="26"/>
    </location>
</feature>
<evidence type="ECO:0000313" key="12">
    <source>
        <dbReference type="Proteomes" id="UP000799750"/>
    </source>
</evidence>
<dbReference type="InterPro" id="IPR044066">
    <property type="entry name" value="TRIAD_supradom"/>
</dbReference>
<evidence type="ECO:0000256" key="2">
    <source>
        <dbReference type="ARBA" id="ARBA00022679"/>
    </source>
</evidence>
<feature type="coiled-coil region" evidence="8">
    <location>
        <begin position="241"/>
        <end position="285"/>
    </location>
</feature>
<gene>
    <name evidence="11" type="ORF">BU16DRAFT_368160</name>
</gene>
<evidence type="ECO:0000259" key="10">
    <source>
        <dbReference type="PROSITE" id="PS51873"/>
    </source>
</evidence>
<organism evidence="11 12">
    <name type="scientific">Lophium mytilinum</name>
    <dbReference type="NCBI Taxonomy" id="390894"/>
    <lineage>
        <taxon>Eukaryota</taxon>
        <taxon>Fungi</taxon>
        <taxon>Dikarya</taxon>
        <taxon>Ascomycota</taxon>
        <taxon>Pezizomycotina</taxon>
        <taxon>Dothideomycetes</taxon>
        <taxon>Pleosporomycetidae</taxon>
        <taxon>Mytilinidiales</taxon>
        <taxon>Mytilinidiaceae</taxon>
        <taxon>Lophium</taxon>
    </lineage>
</organism>
<evidence type="ECO:0000256" key="3">
    <source>
        <dbReference type="ARBA" id="ARBA00022723"/>
    </source>
</evidence>
<sequence length="733" mass="82898">MATRLPIRQTEVIVLSDDSDSDTDSDSDQHTPQGSDLFADVIDIDDDFAAVLVATDDVQFQDPRPASRPPTPFTEDDALQKILDIFPDIAHDHVLNLYREGLHDGVLSSVWCDQLITRLVDSGSYPKESERRRKDLKRKRTDTQDDEDAIRKFEKMERHNAGRLYSQLALKFLGNEFLNVPVKHIEATLRADGTLFKAFTTLAEQLREYDPEKHNPFTKVRARIMAKSNDVVGDPSMDYLRDDLKMELDAARKKRLKDEANERLQKELQEEIDKAVREETAVECDCCCGSFPVHRMTECEAATPHFFCCECARTLVHHLIGDGKCRPTCMSTKGCSAGFARQQLKIFLDQVTFDKLESMQQREDVLAAGIEGLAECPFCDFRADCPPVEIDREFRCRNPGCEKVSCRLCRAETHIPQSCEEYAKENKLSVRHAVEEAMTNALIRICNKCQHPFIKDFGCNKMVCTRCGNKQCYVCSKTVVDYNHFKENGPCPLHDNTDQRHTEDVKKAETEALAKVRAENPELTDEDLKVKVSDTVRLEEEARAQRAQGAMAPGRLGAYVGHFHPHQPQHPQHLHFAMRDHEGLAAVGGGAAAAYHAPALVPPPGHAFMPFNRPHQRVDAELRRLDGYNLGIPPPPIERMAPRAHRLPAAPPPPVPHQLPILPRPQVRDLNPETLDLHMRAIQQGRRLNLEADVLQMRRVDVAIQAARHDMDELRIPRGGLLGWLPRGQGRNQ</sequence>
<keyword evidence="5" id="KW-0863">Zinc-finger</keyword>
<dbReference type="AlphaFoldDB" id="A0A6A6QUH0"/>
<evidence type="ECO:0000256" key="5">
    <source>
        <dbReference type="ARBA" id="ARBA00022771"/>
    </source>
</evidence>
<dbReference type="SUPFAM" id="SSF57850">
    <property type="entry name" value="RING/U-box"/>
    <property type="match status" value="1"/>
</dbReference>
<dbReference type="PANTHER" id="PTHR22770:SF47">
    <property type="entry name" value="E3 UBIQUITIN-PROTEIN LIGASE RNF216"/>
    <property type="match status" value="1"/>
</dbReference>
<name>A0A6A6QUH0_9PEZI</name>
<comment type="pathway">
    <text evidence="1">Protein modification; protein ubiquitination.</text>
</comment>
<keyword evidence="4" id="KW-0677">Repeat</keyword>
<keyword evidence="7" id="KW-0862">Zinc</keyword>
<dbReference type="Proteomes" id="UP000799750">
    <property type="component" value="Unassembled WGS sequence"/>
</dbReference>
<evidence type="ECO:0000256" key="8">
    <source>
        <dbReference type="SAM" id="Coils"/>
    </source>
</evidence>
<evidence type="ECO:0000313" key="11">
    <source>
        <dbReference type="EMBL" id="KAF2496158.1"/>
    </source>
</evidence>
<dbReference type="CDD" id="cd20339">
    <property type="entry name" value="BRcat_RBR_RNF216"/>
    <property type="match status" value="1"/>
</dbReference>